<name>A0A1X2GWM0_9FUNG</name>
<proteinExistence type="predicted"/>
<keyword evidence="2" id="KW-1185">Reference proteome</keyword>
<evidence type="ECO:0000313" key="1">
    <source>
        <dbReference type="EMBL" id="ORX62435.1"/>
    </source>
</evidence>
<comment type="caution">
    <text evidence="1">The sequence shown here is derived from an EMBL/GenBank/DDBJ whole genome shotgun (WGS) entry which is preliminary data.</text>
</comment>
<sequence>MDVGLSPTYYDDGGDEAIKSKKTTWGSPVFNDSKRIFFPHHRTCDCNGSGIGCECCYTCSC</sequence>
<dbReference type="AlphaFoldDB" id="A0A1X2GWM0"/>
<protein>
    <submittedName>
        <fullName evidence="1">Uncharacterized protein</fullName>
    </submittedName>
</protein>
<organism evidence="1 2">
    <name type="scientific">Hesseltinella vesiculosa</name>
    <dbReference type="NCBI Taxonomy" id="101127"/>
    <lineage>
        <taxon>Eukaryota</taxon>
        <taxon>Fungi</taxon>
        <taxon>Fungi incertae sedis</taxon>
        <taxon>Mucoromycota</taxon>
        <taxon>Mucoromycotina</taxon>
        <taxon>Mucoromycetes</taxon>
        <taxon>Mucorales</taxon>
        <taxon>Cunninghamellaceae</taxon>
        <taxon>Hesseltinella</taxon>
    </lineage>
</organism>
<dbReference type="OrthoDB" id="2328643at2759"/>
<dbReference type="EMBL" id="MCGT01000002">
    <property type="protein sequence ID" value="ORX62435.1"/>
    <property type="molecule type" value="Genomic_DNA"/>
</dbReference>
<dbReference type="Proteomes" id="UP000242146">
    <property type="component" value="Unassembled WGS sequence"/>
</dbReference>
<evidence type="ECO:0000313" key="2">
    <source>
        <dbReference type="Proteomes" id="UP000242146"/>
    </source>
</evidence>
<reference evidence="1 2" key="1">
    <citation type="submission" date="2016-07" db="EMBL/GenBank/DDBJ databases">
        <title>Pervasive Adenine N6-methylation of Active Genes in Fungi.</title>
        <authorList>
            <consortium name="DOE Joint Genome Institute"/>
            <person name="Mondo S.J."/>
            <person name="Dannebaum R.O."/>
            <person name="Kuo R.C."/>
            <person name="Labutti K."/>
            <person name="Haridas S."/>
            <person name="Kuo A."/>
            <person name="Salamov A."/>
            <person name="Ahrendt S.R."/>
            <person name="Lipzen A."/>
            <person name="Sullivan W."/>
            <person name="Andreopoulos W.B."/>
            <person name="Clum A."/>
            <person name="Lindquist E."/>
            <person name="Daum C."/>
            <person name="Ramamoorthy G.K."/>
            <person name="Gryganskyi A."/>
            <person name="Culley D."/>
            <person name="Magnuson J.K."/>
            <person name="James T.Y."/>
            <person name="O'Malley M.A."/>
            <person name="Stajich J.E."/>
            <person name="Spatafora J.W."/>
            <person name="Visel A."/>
            <person name="Grigoriev I.V."/>
        </authorList>
    </citation>
    <scope>NUCLEOTIDE SEQUENCE [LARGE SCALE GENOMIC DNA]</scope>
    <source>
        <strain evidence="1 2">NRRL 3301</strain>
    </source>
</reference>
<gene>
    <name evidence="1" type="ORF">DM01DRAFT_255484</name>
</gene>
<accession>A0A1X2GWM0</accession>